<sequence length="265" mass="29790">MKTEWIKNFVQKLIAISKAVENYFTSGSFGVKFYPFLMHPCFRKSCAFLVFITAIISSFSGLFYLVAEHFTILFSERSLTIYFHHSTLELLVPVGTMLDGKITELSPLSIVMRTMFVIQAVVFFFIYAIGITHITHNKLRVIGLVLALGFAIGCSLISGIQPTSRSEFGIYNLGANITFLIGNLTLIIAGLDIYHPTMRFFKRFSITAGIIGAVCILITMFLPTIFSPLIERTGIYTIMTWEILAGFAIIKRLRKIPSLTRPIET</sequence>
<keyword evidence="1" id="KW-1133">Transmembrane helix</keyword>
<evidence type="ECO:0000256" key="1">
    <source>
        <dbReference type="SAM" id="Phobius"/>
    </source>
</evidence>
<feature type="transmembrane region" description="Helical" evidence="1">
    <location>
        <begin position="47"/>
        <end position="67"/>
    </location>
</feature>
<reference evidence="2 3" key="1">
    <citation type="submission" date="2020-09" db="EMBL/GenBank/DDBJ databases">
        <title>Mannheimia bovis sp.nov., isolated from a cow.</title>
        <authorList>
            <person name="Li F."/>
        </authorList>
    </citation>
    <scope>NUCLEOTIDE SEQUENCE [LARGE SCALE GENOMIC DNA]</scope>
    <source>
        <strain evidence="2 3">ZY190616</strain>
    </source>
</reference>
<evidence type="ECO:0000313" key="2">
    <source>
        <dbReference type="EMBL" id="QNS15222.1"/>
    </source>
</evidence>
<feature type="transmembrane region" description="Helical" evidence="1">
    <location>
        <begin position="206"/>
        <end position="227"/>
    </location>
</feature>
<dbReference type="AlphaFoldDB" id="A0A7H1C2L7"/>
<feature type="transmembrane region" description="Helical" evidence="1">
    <location>
        <begin position="173"/>
        <end position="194"/>
    </location>
</feature>
<accession>A0A7H1C2L7</accession>
<name>A0A7H1C2L7_9PAST</name>
<dbReference type="KEGG" id="mbos:ICJ55_00195"/>
<protein>
    <submittedName>
        <fullName evidence="2">DUF998 domain-containing protein</fullName>
    </submittedName>
</protein>
<keyword evidence="3" id="KW-1185">Reference proteome</keyword>
<feature type="transmembrane region" description="Helical" evidence="1">
    <location>
        <begin position="141"/>
        <end position="161"/>
    </location>
</feature>
<feature type="transmembrane region" description="Helical" evidence="1">
    <location>
        <begin position="110"/>
        <end position="129"/>
    </location>
</feature>
<evidence type="ECO:0000313" key="3">
    <source>
        <dbReference type="Proteomes" id="UP000576260"/>
    </source>
</evidence>
<organism evidence="2 3">
    <name type="scientific">Mannheimia bovis</name>
    <dbReference type="NCBI Taxonomy" id="2770636"/>
    <lineage>
        <taxon>Bacteria</taxon>
        <taxon>Pseudomonadati</taxon>
        <taxon>Pseudomonadota</taxon>
        <taxon>Gammaproteobacteria</taxon>
        <taxon>Pasteurellales</taxon>
        <taxon>Pasteurellaceae</taxon>
        <taxon>Mannheimia</taxon>
    </lineage>
</organism>
<dbReference type="RefSeq" id="WP_188156812.1">
    <property type="nucleotide sequence ID" value="NZ_CP061280.1"/>
</dbReference>
<keyword evidence="1" id="KW-0472">Membrane</keyword>
<gene>
    <name evidence="2" type="ORF">ICJ55_00195</name>
</gene>
<proteinExistence type="predicted"/>
<dbReference type="EMBL" id="CP061280">
    <property type="protein sequence ID" value="QNS15222.1"/>
    <property type="molecule type" value="Genomic_DNA"/>
</dbReference>
<feature type="transmembrane region" description="Helical" evidence="1">
    <location>
        <begin position="233"/>
        <end position="250"/>
    </location>
</feature>
<dbReference type="Proteomes" id="UP000576260">
    <property type="component" value="Chromosome"/>
</dbReference>
<keyword evidence="1" id="KW-0812">Transmembrane</keyword>